<dbReference type="RefSeq" id="WP_237270692.1">
    <property type="nucleotide sequence ID" value="NZ_JABXWF010000040.1"/>
</dbReference>
<evidence type="ECO:0000313" key="13">
    <source>
        <dbReference type="Proteomes" id="UP001282474"/>
    </source>
</evidence>
<evidence type="ECO:0000256" key="8">
    <source>
        <dbReference type="ARBA" id="ARBA00023136"/>
    </source>
</evidence>
<proteinExistence type="predicted"/>
<dbReference type="Proteomes" id="UP001282474">
    <property type="component" value="Unassembled WGS sequence"/>
</dbReference>
<comment type="subcellular location">
    <subcellularLocation>
        <location evidence="1">Cell membrane</location>
        <topology evidence="1">Multi-pass membrane protein</topology>
    </subcellularLocation>
</comment>
<comment type="caution">
    <text evidence="12">The sequence shown here is derived from an EMBL/GenBank/DDBJ whole genome shotgun (WGS) entry which is preliminary data.</text>
</comment>
<dbReference type="PANTHER" id="PTHR10110:SF86">
    <property type="entry name" value="SODIUM_HYDROGEN EXCHANGER 7"/>
    <property type="match status" value="1"/>
</dbReference>
<evidence type="ECO:0000256" key="9">
    <source>
        <dbReference type="ARBA" id="ARBA00023201"/>
    </source>
</evidence>
<dbReference type="PANTHER" id="PTHR10110">
    <property type="entry name" value="SODIUM/HYDROGEN EXCHANGER"/>
    <property type="match status" value="1"/>
</dbReference>
<evidence type="ECO:0000256" key="6">
    <source>
        <dbReference type="ARBA" id="ARBA00023053"/>
    </source>
</evidence>
<keyword evidence="8 10" id="KW-0472">Membrane</keyword>
<feature type="transmembrane region" description="Helical" evidence="10">
    <location>
        <begin position="102"/>
        <end position="124"/>
    </location>
</feature>
<feature type="transmembrane region" description="Helical" evidence="10">
    <location>
        <begin position="136"/>
        <end position="155"/>
    </location>
</feature>
<feature type="transmembrane region" description="Helical" evidence="10">
    <location>
        <begin position="56"/>
        <end position="81"/>
    </location>
</feature>
<evidence type="ECO:0000256" key="1">
    <source>
        <dbReference type="ARBA" id="ARBA00004651"/>
    </source>
</evidence>
<keyword evidence="3" id="KW-1003">Cell membrane</keyword>
<reference evidence="12 13" key="1">
    <citation type="journal article" date="2023" name="Microb. Genom.">
        <title>Mesoterricola silvestris gen. nov., sp. nov., Mesoterricola sediminis sp. nov., Geothrix oryzae sp. nov., Geothrix edaphica sp. nov., Geothrix rubra sp. nov., and Geothrix limicola sp. nov., six novel members of Acidobacteriota isolated from soils.</title>
        <authorList>
            <person name="Weisberg A.J."/>
            <person name="Pearce E."/>
            <person name="Kramer C.G."/>
            <person name="Chang J.H."/>
            <person name="Clarke C.R."/>
        </authorList>
    </citation>
    <scope>NUCLEOTIDE SEQUENCE [LARGE SCALE GENOMIC DNA]</scope>
    <source>
        <strain evidence="12 13">NE20-4-1</strain>
    </source>
</reference>
<evidence type="ECO:0000259" key="11">
    <source>
        <dbReference type="Pfam" id="PF00999"/>
    </source>
</evidence>
<dbReference type="Pfam" id="PF00999">
    <property type="entry name" value="Na_H_Exchanger"/>
    <property type="match status" value="1"/>
</dbReference>
<evidence type="ECO:0000256" key="3">
    <source>
        <dbReference type="ARBA" id="ARBA00022475"/>
    </source>
</evidence>
<evidence type="ECO:0000313" key="12">
    <source>
        <dbReference type="EMBL" id="MDX3043163.1"/>
    </source>
</evidence>
<keyword evidence="2" id="KW-0813">Transport</keyword>
<keyword evidence="4 10" id="KW-0812">Transmembrane</keyword>
<dbReference type="InterPro" id="IPR006153">
    <property type="entry name" value="Cation/H_exchanger_TM"/>
</dbReference>
<gene>
    <name evidence="12" type="ORF">PV383_39255</name>
</gene>
<evidence type="ECO:0000256" key="10">
    <source>
        <dbReference type="SAM" id="Phobius"/>
    </source>
</evidence>
<sequence length="171" mass="18423">MSQVGPSVGRAEARRQTTAFWSPAMYLLNGALFVLVGLEAQAAIRELSGTALTDALWMVAVVSCTLVAVRLLFLSVAVYTIRALDRRPQQRERRMGHRARAVSALAGFRGAVSLALALSVPYTLDSGAPFPDRDTIVFVTAGVVVTTLVVQALVLPPVARWAQLPHDTDRP</sequence>
<evidence type="ECO:0000256" key="4">
    <source>
        <dbReference type="ARBA" id="ARBA00022692"/>
    </source>
</evidence>
<dbReference type="InterPro" id="IPR018422">
    <property type="entry name" value="Cation/H_exchanger_CPA1"/>
</dbReference>
<name>A0ABU4N0Z6_9ACTN</name>
<keyword evidence="13" id="KW-1185">Reference proteome</keyword>
<keyword evidence="7" id="KW-0406">Ion transport</keyword>
<evidence type="ECO:0000256" key="2">
    <source>
        <dbReference type="ARBA" id="ARBA00022448"/>
    </source>
</evidence>
<dbReference type="EMBL" id="JARAWJ010000047">
    <property type="protein sequence ID" value="MDX3043163.1"/>
    <property type="molecule type" value="Genomic_DNA"/>
</dbReference>
<keyword evidence="6" id="KW-0915">Sodium</keyword>
<keyword evidence="9" id="KW-0739">Sodium transport</keyword>
<organism evidence="12 13">
    <name type="scientific">Streptomyces caniscabiei</name>
    <dbReference type="NCBI Taxonomy" id="2746961"/>
    <lineage>
        <taxon>Bacteria</taxon>
        <taxon>Bacillati</taxon>
        <taxon>Actinomycetota</taxon>
        <taxon>Actinomycetes</taxon>
        <taxon>Kitasatosporales</taxon>
        <taxon>Streptomycetaceae</taxon>
        <taxon>Streptomyces</taxon>
    </lineage>
</organism>
<protein>
    <submittedName>
        <fullName evidence="12">Cation:proton antiporter</fullName>
    </submittedName>
</protein>
<evidence type="ECO:0000256" key="5">
    <source>
        <dbReference type="ARBA" id="ARBA00022989"/>
    </source>
</evidence>
<accession>A0ABU4N0Z6</accession>
<keyword evidence="5 10" id="KW-1133">Transmembrane helix</keyword>
<feature type="transmembrane region" description="Helical" evidence="10">
    <location>
        <begin position="24"/>
        <end position="44"/>
    </location>
</feature>
<evidence type="ECO:0000256" key="7">
    <source>
        <dbReference type="ARBA" id="ARBA00023065"/>
    </source>
</evidence>
<feature type="domain" description="Cation/H+ exchanger transmembrane" evidence="11">
    <location>
        <begin position="13"/>
        <end position="161"/>
    </location>
</feature>